<dbReference type="RefSeq" id="XP_007476013.1">
    <property type="nucleotide sequence ID" value="XM_007475951.3"/>
</dbReference>
<evidence type="ECO:0000256" key="6">
    <source>
        <dbReference type="ARBA" id="ARBA00041160"/>
    </source>
</evidence>
<keyword evidence="3" id="KW-0206">Cytoskeleton</keyword>
<comment type="similarity">
    <text evidence="5">Belongs to the CIMIP2 family.</text>
</comment>
<dbReference type="GO" id="GO:0160111">
    <property type="term" value="C:axonemal A tubule inner sheath"/>
    <property type="evidence" value="ECO:0007669"/>
    <property type="project" value="Ensembl"/>
</dbReference>
<dbReference type="OrthoDB" id="8181742at2759"/>
<dbReference type="PANTHER" id="PTHR34924">
    <property type="entry name" value="UPF0573 PROTEIN C2ORF70"/>
    <property type="match status" value="1"/>
</dbReference>
<comment type="subunit">
    <text evidence="7">Microtubule inner protein component of sperm flagellar doublet microtubules.</text>
</comment>
<reference evidence="10" key="3">
    <citation type="submission" date="2025-09" db="UniProtKB">
        <authorList>
            <consortium name="Ensembl"/>
        </authorList>
    </citation>
    <scope>IDENTIFICATION</scope>
</reference>
<dbReference type="KEGG" id="mdo:100030853"/>
<dbReference type="InParanoid" id="F6Z4I5"/>
<proteinExistence type="inferred from homology"/>
<evidence type="ECO:0000256" key="8">
    <source>
        <dbReference type="SAM" id="MobiDB-lite"/>
    </source>
</evidence>
<evidence type="ECO:0000256" key="1">
    <source>
        <dbReference type="ARBA" id="ARBA00004430"/>
    </source>
</evidence>
<dbReference type="AlphaFoldDB" id="F6Z4I5"/>
<dbReference type="GO" id="GO:0030317">
    <property type="term" value="P:flagellated sperm motility"/>
    <property type="evidence" value="ECO:0007669"/>
    <property type="project" value="Ensembl"/>
</dbReference>
<feature type="domain" description="Ciliary microtubule inner protein 2A-C-like" evidence="9">
    <location>
        <begin position="19"/>
        <end position="84"/>
    </location>
</feature>
<dbReference type="Bgee" id="ENSMODG00000015776">
    <property type="expression patterns" value="Expressed in spermatocyte and 12 other cell types or tissues"/>
</dbReference>
<feature type="region of interest" description="Disordered" evidence="8">
    <location>
        <begin position="172"/>
        <end position="198"/>
    </location>
</feature>
<evidence type="ECO:0000259" key="9">
    <source>
        <dbReference type="Pfam" id="PF10629"/>
    </source>
</evidence>
<dbReference type="Ensembl" id="ENSMODT00000020034.3">
    <property type="protein sequence ID" value="ENSMODP00000019680.3"/>
    <property type="gene ID" value="ENSMODG00000015776.3"/>
</dbReference>
<evidence type="ECO:0000313" key="10">
    <source>
        <dbReference type="Ensembl" id="ENSMODP00000019680.3"/>
    </source>
</evidence>
<dbReference type="HOGENOM" id="CLU_118165_0_0_1"/>
<evidence type="ECO:0000256" key="2">
    <source>
        <dbReference type="ARBA" id="ARBA00022490"/>
    </source>
</evidence>
<organism evidence="10 11">
    <name type="scientific">Monodelphis domestica</name>
    <name type="common">Gray short-tailed opossum</name>
    <dbReference type="NCBI Taxonomy" id="13616"/>
    <lineage>
        <taxon>Eukaryota</taxon>
        <taxon>Metazoa</taxon>
        <taxon>Chordata</taxon>
        <taxon>Craniata</taxon>
        <taxon>Vertebrata</taxon>
        <taxon>Euteleostomi</taxon>
        <taxon>Mammalia</taxon>
        <taxon>Metatheria</taxon>
        <taxon>Didelphimorphia</taxon>
        <taxon>Didelphidae</taxon>
        <taxon>Monodelphis</taxon>
    </lineage>
</organism>
<dbReference type="InterPro" id="IPR052329">
    <property type="entry name" value="CIMIP2C"/>
</dbReference>
<comment type="subcellular location">
    <subcellularLocation>
        <location evidence="1">Cytoplasm</location>
        <location evidence="1">Cytoskeleton</location>
        <location evidence="1">Cilium axoneme</location>
    </subcellularLocation>
</comment>
<dbReference type="OMA" id="RQKRDCY"/>
<dbReference type="PANTHER" id="PTHR34924:SF1">
    <property type="entry name" value="PROTEIN FAM166C"/>
    <property type="match status" value="1"/>
</dbReference>
<dbReference type="eggNOG" id="ENOG502S0NQ">
    <property type="taxonomic scope" value="Eukaryota"/>
</dbReference>
<dbReference type="GO" id="GO:0036126">
    <property type="term" value="C:sperm flagellum"/>
    <property type="evidence" value="ECO:0007669"/>
    <property type="project" value="Ensembl"/>
</dbReference>
<dbReference type="Pfam" id="PF10629">
    <property type="entry name" value="CMI2B-like"/>
    <property type="match status" value="1"/>
</dbReference>
<evidence type="ECO:0000313" key="11">
    <source>
        <dbReference type="Proteomes" id="UP000002280"/>
    </source>
</evidence>
<dbReference type="GeneTree" id="ENSGT00390000018634"/>
<dbReference type="Proteomes" id="UP000002280">
    <property type="component" value="Chromosome 1"/>
</dbReference>
<reference evidence="10" key="2">
    <citation type="submission" date="2025-08" db="UniProtKB">
        <authorList>
            <consortium name="Ensembl"/>
        </authorList>
    </citation>
    <scope>IDENTIFICATION</scope>
</reference>
<accession>F6Z4I5</accession>
<keyword evidence="4" id="KW-0966">Cell projection</keyword>
<dbReference type="FunCoup" id="F6Z4I5">
    <property type="interactions" value="642"/>
</dbReference>
<keyword evidence="11" id="KW-1185">Reference proteome</keyword>
<evidence type="ECO:0000256" key="5">
    <source>
        <dbReference type="ARBA" id="ARBA00035661"/>
    </source>
</evidence>
<sequence>MASRAAGTLLTGNNACYVPPSLMPGYQGHIPNVSFSFGDTYGNTTLKYFQDNRNAAMDTSYSPYSKGGQFPTLYSRNPNLALGYRAHAWDRWLHTPTYTRFNLDCHRSEELRKFYQLVQMHREYYQDKTGTVNRVPYFVLPMEEKDHYPLPTDQPPLKTMWHLVTTTPEDPKACQLFPPSKKVPPQLKGKDRYFESRA</sequence>
<name>F6Z4I5_MONDO</name>
<dbReference type="GeneID" id="100030853"/>
<reference evidence="10 11" key="1">
    <citation type="journal article" date="2007" name="Nature">
        <title>Genome of the marsupial Monodelphis domestica reveals innovation in non-coding sequences.</title>
        <authorList>
            <person name="Mikkelsen T.S."/>
            <person name="Wakefield M.J."/>
            <person name="Aken B."/>
            <person name="Amemiya C.T."/>
            <person name="Chang J.L."/>
            <person name="Duke S."/>
            <person name="Garber M."/>
            <person name="Gentles A.J."/>
            <person name="Goodstadt L."/>
            <person name="Heger A."/>
            <person name="Jurka J."/>
            <person name="Kamal M."/>
            <person name="Mauceli E."/>
            <person name="Searle S.M."/>
            <person name="Sharpe T."/>
            <person name="Baker M.L."/>
            <person name="Batzer M.A."/>
            <person name="Benos P.V."/>
            <person name="Belov K."/>
            <person name="Clamp M."/>
            <person name="Cook A."/>
            <person name="Cuff J."/>
            <person name="Das R."/>
            <person name="Davidow L."/>
            <person name="Deakin J.E."/>
            <person name="Fazzari M.J."/>
            <person name="Glass J.L."/>
            <person name="Grabherr M."/>
            <person name="Greally J.M."/>
            <person name="Gu W."/>
            <person name="Hore T.A."/>
            <person name="Huttley G.A."/>
            <person name="Kleber M."/>
            <person name="Jirtle R.L."/>
            <person name="Koina E."/>
            <person name="Lee J.T."/>
            <person name="Mahony S."/>
            <person name="Marra M.A."/>
            <person name="Miller R.D."/>
            <person name="Nicholls R.D."/>
            <person name="Oda M."/>
            <person name="Papenfuss A.T."/>
            <person name="Parra Z.E."/>
            <person name="Pollock D.D."/>
            <person name="Ray D.A."/>
            <person name="Schein J.E."/>
            <person name="Speed T.P."/>
            <person name="Thompson K."/>
            <person name="VandeBerg J.L."/>
            <person name="Wade C.M."/>
            <person name="Walker J.A."/>
            <person name="Waters P.D."/>
            <person name="Webber C."/>
            <person name="Weidman J.R."/>
            <person name="Xie X."/>
            <person name="Zody M.C."/>
            <person name="Baldwin J."/>
            <person name="Abdouelleil A."/>
            <person name="Abdulkadir J."/>
            <person name="Abebe A."/>
            <person name="Abera B."/>
            <person name="Abreu J."/>
            <person name="Acer S.C."/>
            <person name="Aftuck L."/>
            <person name="Alexander A."/>
            <person name="An P."/>
            <person name="Anderson E."/>
            <person name="Anderson S."/>
            <person name="Arachi H."/>
            <person name="Azer M."/>
            <person name="Bachantsang P."/>
            <person name="Barry A."/>
            <person name="Bayul T."/>
            <person name="Berlin A."/>
            <person name="Bessette D."/>
            <person name="Bloom T."/>
            <person name="Bloom T."/>
            <person name="Boguslavskiy L."/>
            <person name="Bonnet C."/>
            <person name="Boukhgalter B."/>
            <person name="Bourzgui I."/>
            <person name="Brown A."/>
            <person name="Cahill P."/>
            <person name="Channer S."/>
            <person name="Cheshatsang Y."/>
            <person name="Chuda L."/>
            <person name="Citroen M."/>
            <person name="Collymore A."/>
            <person name="Cooke P."/>
            <person name="Costello M."/>
            <person name="D'Aco K."/>
            <person name="Daza R."/>
            <person name="De Haan G."/>
            <person name="DeGray S."/>
            <person name="DeMaso C."/>
            <person name="Dhargay N."/>
            <person name="Dooley K."/>
            <person name="Dooley E."/>
            <person name="Doricent M."/>
            <person name="Dorje P."/>
            <person name="Dorjee K."/>
            <person name="Dupes A."/>
            <person name="Elong R."/>
            <person name="Falk J."/>
            <person name="Farina A."/>
            <person name="Faro S."/>
            <person name="Ferguson D."/>
            <person name="Fisher S."/>
            <person name="Foley C.D."/>
            <person name="Franke A."/>
            <person name="Friedrich D."/>
            <person name="Gadbois L."/>
            <person name="Gearin G."/>
            <person name="Gearin C.R."/>
            <person name="Giannoukos G."/>
            <person name="Goode T."/>
            <person name="Graham J."/>
            <person name="Grandbois E."/>
            <person name="Grewal S."/>
            <person name="Gyaltsen K."/>
            <person name="Hafez N."/>
            <person name="Hagos B."/>
            <person name="Hall J."/>
            <person name="Henson C."/>
            <person name="Hollinger A."/>
            <person name="Honan T."/>
            <person name="Huard M.D."/>
            <person name="Hughes L."/>
            <person name="Hurhula B."/>
            <person name="Husby M.E."/>
            <person name="Kamat A."/>
            <person name="Kanga B."/>
            <person name="Kashin S."/>
            <person name="Khazanovich D."/>
            <person name="Kisner P."/>
            <person name="Lance K."/>
            <person name="Lara M."/>
            <person name="Lee W."/>
            <person name="Lennon N."/>
            <person name="Letendre F."/>
            <person name="LeVine R."/>
            <person name="Lipovsky A."/>
            <person name="Liu X."/>
            <person name="Liu J."/>
            <person name="Liu S."/>
            <person name="Lokyitsang T."/>
            <person name="Lokyitsang Y."/>
            <person name="Lubonja R."/>
            <person name="Lui A."/>
            <person name="MacDonald P."/>
            <person name="Magnisalis V."/>
            <person name="Maru K."/>
            <person name="Matthews C."/>
            <person name="McCusker W."/>
            <person name="McDonough S."/>
            <person name="Mehta T."/>
            <person name="Meldrim J."/>
            <person name="Meneus L."/>
            <person name="Mihai O."/>
            <person name="Mihalev A."/>
            <person name="Mihova T."/>
            <person name="Mittelman R."/>
            <person name="Mlenga V."/>
            <person name="Montmayeur A."/>
            <person name="Mulrain L."/>
            <person name="Navidi A."/>
            <person name="Naylor J."/>
            <person name="Negash T."/>
            <person name="Nguyen T."/>
            <person name="Nguyen N."/>
            <person name="Nicol R."/>
            <person name="Norbu C."/>
            <person name="Norbu N."/>
            <person name="Novod N."/>
            <person name="O'Neill B."/>
            <person name="Osman S."/>
            <person name="Markiewicz E."/>
            <person name="Oyono O.L."/>
            <person name="Patti C."/>
            <person name="Phunkhang P."/>
            <person name="Pierre F."/>
            <person name="Priest M."/>
            <person name="Raghuraman S."/>
            <person name="Rege F."/>
            <person name="Reyes R."/>
            <person name="Rise C."/>
            <person name="Rogov P."/>
            <person name="Ross K."/>
            <person name="Ryan E."/>
            <person name="Settipalli S."/>
            <person name="Shea T."/>
            <person name="Sherpa N."/>
            <person name="Shi L."/>
            <person name="Shih D."/>
            <person name="Sparrow T."/>
            <person name="Spaulding J."/>
            <person name="Stalker J."/>
            <person name="Stange-Thomann N."/>
            <person name="Stavropoulos S."/>
            <person name="Stone C."/>
            <person name="Strader C."/>
            <person name="Tesfaye S."/>
            <person name="Thomson T."/>
            <person name="Thoulutsang Y."/>
            <person name="Thoulutsang D."/>
            <person name="Topham K."/>
            <person name="Topping I."/>
            <person name="Tsamla T."/>
            <person name="Vassiliev H."/>
            <person name="Vo A."/>
            <person name="Wangchuk T."/>
            <person name="Wangdi T."/>
            <person name="Weiand M."/>
            <person name="Wilkinson J."/>
            <person name="Wilson A."/>
            <person name="Yadav S."/>
            <person name="Young G."/>
            <person name="Yu Q."/>
            <person name="Zembek L."/>
            <person name="Zhong D."/>
            <person name="Zimmer A."/>
            <person name="Zwirko Z."/>
            <person name="Jaffe D.B."/>
            <person name="Alvarez P."/>
            <person name="Brockman W."/>
            <person name="Butler J."/>
            <person name="Chin C."/>
            <person name="Gnerre S."/>
            <person name="MacCallum I."/>
            <person name="Graves J.A."/>
            <person name="Ponting C.P."/>
            <person name="Breen M."/>
            <person name="Samollow P.B."/>
            <person name="Lander E.S."/>
            <person name="Lindblad-Toh K."/>
        </authorList>
    </citation>
    <scope>NUCLEOTIDE SEQUENCE [LARGE SCALE GENOMIC DNA]</scope>
</reference>
<evidence type="ECO:0000256" key="4">
    <source>
        <dbReference type="ARBA" id="ARBA00023273"/>
    </source>
</evidence>
<gene>
    <name evidence="10" type="primary">CIMIP2C</name>
</gene>
<feature type="compositionally biased region" description="Basic and acidic residues" evidence="8">
    <location>
        <begin position="188"/>
        <end position="198"/>
    </location>
</feature>
<dbReference type="InterPro" id="IPR018902">
    <property type="entry name" value="CMI2A-C-like_dom"/>
</dbReference>
<dbReference type="CTD" id="339778"/>
<keyword evidence="2" id="KW-0963">Cytoplasm</keyword>
<evidence type="ECO:0000256" key="3">
    <source>
        <dbReference type="ARBA" id="ARBA00023212"/>
    </source>
</evidence>
<protein>
    <recommendedName>
        <fullName evidence="6">Ciliary microtubule inner protein 2C</fullName>
    </recommendedName>
</protein>
<evidence type="ECO:0000256" key="7">
    <source>
        <dbReference type="ARBA" id="ARBA00046435"/>
    </source>
</evidence>